<dbReference type="Pfam" id="PF03069">
    <property type="entry name" value="FmdA_AmdA"/>
    <property type="match status" value="2"/>
</dbReference>
<accession>A0A934IP73</accession>
<dbReference type="AlphaFoldDB" id="A0A934IP73"/>
<name>A0A934IP73_9HYPH</name>
<evidence type="ECO:0000313" key="1">
    <source>
        <dbReference type="EMBL" id="MBJ3776018.1"/>
    </source>
</evidence>
<reference evidence="1" key="1">
    <citation type="submission" date="2020-12" db="EMBL/GenBank/DDBJ databases">
        <title>Bacterial taxonomy.</title>
        <authorList>
            <person name="Pan X."/>
        </authorList>
    </citation>
    <scope>NUCLEOTIDE SEQUENCE</scope>
    <source>
        <strain evidence="1">B2012</strain>
    </source>
</reference>
<dbReference type="RefSeq" id="WP_198881907.1">
    <property type="nucleotide sequence ID" value="NZ_JAEKJA010000007.1"/>
</dbReference>
<evidence type="ECO:0000313" key="2">
    <source>
        <dbReference type="Proteomes" id="UP000609531"/>
    </source>
</evidence>
<keyword evidence="2" id="KW-1185">Reference proteome</keyword>
<protein>
    <submittedName>
        <fullName evidence="1">Acetamidase/formamidase family protein</fullName>
    </submittedName>
</protein>
<dbReference type="PANTHER" id="PTHR31891:SF1">
    <property type="entry name" value="FORMAMIDASE C869.04-RELATED"/>
    <property type="match status" value="1"/>
</dbReference>
<proteinExistence type="predicted"/>
<organism evidence="1 2">
    <name type="scientific">Acuticoccus mangrovi</name>
    <dbReference type="NCBI Taxonomy" id="2796142"/>
    <lineage>
        <taxon>Bacteria</taxon>
        <taxon>Pseudomonadati</taxon>
        <taxon>Pseudomonadota</taxon>
        <taxon>Alphaproteobacteria</taxon>
        <taxon>Hyphomicrobiales</taxon>
        <taxon>Amorphaceae</taxon>
        <taxon>Acuticoccus</taxon>
    </lineage>
</organism>
<dbReference type="Gene3D" id="3.10.28.20">
    <property type="entry name" value="Acetamidase/Formamidase-like domains"/>
    <property type="match status" value="1"/>
</dbReference>
<dbReference type="Proteomes" id="UP000609531">
    <property type="component" value="Unassembled WGS sequence"/>
</dbReference>
<dbReference type="InterPro" id="IPR004304">
    <property type="entry name" value="FmdA_AmdA"/>
</dbReference>
<gene>
    <name evidence="1" type="ORF">JCR33_09990</name>
</gene>
<comment type="caution">
    <text evidence="1">The sequence shown here is derived from an EMBL/GenBank/DDBJ whole genome shotgun (WGS) entry which is preliminary data.</text>
</comment>
<dbReference type="PANTHER" id="PTHR31891">
    <property type="entry name" value="FORMAMIDASE C869.04-RELATED"/>
    <property type="match status" value="1"/>
</dbReference>
<dbReference type="Gene3D" id="2.60.120.580">
    <property type="entry name" value="Acetamidase/Formamidase-like domains"/>
    <property type="match status" value="2"/>
</dbReference>
<dbReference type="EMBL" id="JAEKJA010000007">
    <property type="protein sequence ID" value="MBJ3776018.1"/>
    <property type="molecule type" value="Genomic_DNA"/>
</dbReference>
<dbReference type="GO" id="GO:0016811">
    <property type="term" value="F:hydrolase activity, acting on carbon-nitrogen (but not peptide) bonds, in linear amides"/>
    <property type="evidence" value="ECO:0007669"/>
    <property type="project" value="InterPro"/>
</dbReference>
<dbReference type="SUPFAM" id="SSF141130">
    <property type="entry name" value="Acetamidase/Formamidase-like"/>
    <property type="match status" value="1"/>
</dbReference>
<sequence>MDPVDHTLRAGADACHWGYLEARRAPVLTVEPGEVVAIETVSGGPEMIPEGDFVVPPALADIHARCERMLPGHILTGPVAVAGAEPGDLLEVKILDIRLSTDWGYCFFRPLGGTLPDRFPEGRSVTIAIDRDAGLVLPPWGTKIPVSPFFGVMGVAPPPAWGRCTSIIPRAFGGNLDNKELLPGTSLFLPVFVAGAHFSCGDGHAVQGDGEVCGTAVETALDGVFSFAVHKGAATARPFALTPTHLITMATDPDLDRCAERALSDMIDQVADRTDLTPADAYQLASLAADLRITQTVNQHKGAHCVLSRSLIGI</sequence>